<sequence length="115" mass="13812">MKDIFQMNLIEEKEKEKRKNVNCRKKEDGKRFHPFSVNRFSQYQKKKNKNGKRKRKKCEKKIINCQFLLELKEKAYLFVSNRNMNIFNYVLMIVAVGANGNVKDSGGWRSYHCEE</sequence>
<dbReference type="GeneID" id="9948893"/>
<organism evidence="1">
    <name type="scientific">Loa loa</name>
    <name type="common">Eye worm</name>
    <name type="synonym">Filaria loa</name>
    <dbReference type="NCBI Taxonomy" id="7209"/>
    <lineage>
        <taxon>Eukaryota</taxon>
        <taxon>Metazoa</taxon>
        <taxon>Ecdysozoa</taxon>
        <taxon>Nematoda</taxon>
        <taxon>Chromadorea</taxon>
        <taxon>Rhabditida</taxon>
        <taxon>Spirurina</taxon>
        <taxon>Spiruromorpha</taxon>
        <taxon>Filarioidea</taxon>
        <taxon>Onchocercidae</taxon>
        <taxon>Loa</taxon>
    </lineage>
</organism>
<protein>
    <submittedName>
        <fullName evidence="1">Uncharacterized protein</fullName>
    </submittedName>
</protein>
<accession>A0A1S0TP74</accession>
<dbReference type="RefSeq" id="XP_003147005.1">
    <property type="nucleotide sequence ID" value="XM_003146957.1"/>
</dbReference>
<dbReference type="AlphaFoldDB" id="A0A1S0TP74"/>
<reference evidence="1" key="1">
    <citation type="submission" date="2012-04" db="EMBL/GenBank/DDBJ databases">
        <title>The Genome Sequence of Loa loa.</title>
        <authorList>
            <consortium name="The Broad Institute Genome Sequencing Platform"/>
            <consortium name="Broad Institute Genome Sequencing Center for Infectious Disease"/>
            <person name="Nutman T.B."/>
            <person name="Fink D.L."/>
            <person name="Russ C."/>
            <person name="Young S."/>
            <person name="Zeng Q."/>
            <person name="Gargeya S."/>
            <person name="Alvarado L."/>
            <person name="Berlin A."/>
            <person name="Chapman S.B."/>
            <person name="Chen Z."/>
            <person name="Freedman E."/>
            <person name="Gellesch M."/>
            <person name="Goldberg J."/>
            <person name="Griggs A."/>
            <person name="Gujja S."/>
            <person name="Heilman E.R."/>
            <person name="Heiman D."/>
            <person name="Howarth C."/>
            <person name="Mehta T."/>
            <person name="Neiman D."/>
            <person name="Pearson M."/>
            <person name="Roberts A."/>
            <person name="Saif S."/>
            <person name="Shea T."/>
            <person name="Shenoy N."/>
            <person name="Sisk P."/>
            <person name="Stolte C."/>
            <person name="Sykes S."/>
            <person name="White J."/>
            <person name="Yandava C."/>
            <person name="Haas B."/>
            <person name="Henn M.R."/>
            <person name="Nusbaum C."/>
            <person name="Birren B."/>
        </authorList>
    </citation>
    <scope>NUCLEOTIDE SEQUENCE [LARGE SCALE GENOMIC DNA]</scope>
</reference>
<dbReference type="EMBL" id="JH712496">
    <property type="protein sequence ID" value="EFO17065.1"/>
    <property type="molecule type" value="Genomic_DNA"/>
</dbReference>
<proteinExistence type="predicted"/>
<dbReference type="KEGG" id="loa:LOAG_11438"/>
<dbReference type="InParanoid" id="A0A1S0TP74"/>
<name>A0A1S0TP74_LOALO</name>
<evidence type="ECO:0000313" key="1">
    <source>
        <dbReference type="EMBL" id="EFO17065.1"/>
    </source>
</evidence>
<gene>
    <name evidence="1" type="ORF">LOAG_11438</name>
</gene>
<dbReference type="CTD" id="9948893"/>